<dbReference type="Proteomes" id="UP000712045">
    <property type="component" value="Unassembled WGS sequence"/>
</dbReference>
<evidence type="ECO:0000313" key="5">
    <source>
        <dbReference type="Proteomes" id="UP000712045"/>
    </source>
</evidence>
<sequence length="275" mass="29153">MTVTDPGEDDGGAAGPDPVRLFCTDHGGDGPPLLLLHGLAGHCGEWEALAARFAATHRVIAFDARGSGRSTRRPGDVTRAPHVRDVRAVARRFGLAGKDTVLVGQSMGGLTALLTAAAHPEVCRALVLIEAGPAGPSPRLPGQIGDWLDSWPVPFPDAEAAGAFFGGGPAGRAWAAGLAPGPGGLHPRVDRDVMVATVQENAHRDYWDAWDRVRCPVLVLRGERGAMKPEEAERMRDRHPATRIAVIPGAGHDAHLDNTQAVYGEMAHYLRDLQQ</sequence>
<protein>
    <submittedName>
        <fullName evidence="4">Alpha/beta hydrolase</fullName>
    </submittedName>
</protein>
<dbReference type="Pfam" id="PF12697">
    <property type="entry name" value="Abhydrolase_6"/>
    <property type="match status" value="1"/>
</dbReference>
<dbReference type="InterPro" id="IPR002410">
    <property type="entry name" value="Peptidase_S33"/>
</dbReference>
<evidence type="ECO:0000256" key="2">
    <source>
        <dbReference type="ARBA" id="ARBA00022801"/>
    </source>
</evidence>
<dbReference type="PANTHER" id="PTHR43194:SF2">
    <property type="entry name" value="PEROXISOMAL MEMBRANE PROTEIN LPX1"/>
    <property type="match status" value="1"/>
</dbReference>
<name>A0ABS2HSU9_9ACTN</name>
<keyword evidence="5" id="KW-1185">Reference proteome</keyword>
<evidence type="ECO:0000313" key="4">
    <source>
        <dbReference type="EMBL" id="MBM7054121.1"/>
    </source>
</evidence>
<dbReference type="Gene3D" id="3.40.50.1820">
    <property type="entry name" value="alpha/beta hydrolase"/>
    <property type="match status" value="1"/>
</dbReference>
<comment type="similarity">
    <text evidence="1">Belongs to the peptidase S33 family.</text>
</comment>
<dbReference type="PANTHER" id="PTHR43194">
    <property type="entry name" value="HYDROLASE ALPHA/BETA FOLD FAMILY"/>
    <property type="match status" value="1"/>
</dbReference>
<dbReference type="PRINTS" id="PR00111">
    <property type="entry name" value="ABHYDROLASE"/>
</dbReference>
<proteinExistence type="inferred from homology"/>
<dbReference type="InterPro" id="IPR000073">
    <property type="entry name" value="AB_hydrolase_1"/>
</dbReference>
<feature type="domain" description="AB hydrolase-1" evidence="3">
    <location>
        <begin position="33"/>
        <end position="262"/>
    </location>
</feature>
<dbReference type="InterPro" id="IPR050228">
    <property type="entry name" value="Carboxylesterase_BioH"/>
</dbReference>
<dbReference type="GO" id="GO:0016787">
    <property type="term" value="F:hydrolase activity"/>
    <property type="evidence" value="ECO:0007669"/>
    <property type="project" value="UniProtKB-KW"/>
</dbReference>
<comment type="caution">
    <text evidence="4">The sequence shown here is derived from an EMBL/GenBank/DDBJ whole genome shotgun (WGS) entry which is preliminary data.</text>
</comment>
<evidence type="ECO:0000259" key="3">
    <source>
        <dbReference type="Pfam" id="PF12697"/>
    </source>
</evidence>
<reference evidence="4 5" key="1">
    <citation type="submission" date="2021-02" db="EMBL/GenBank/DDBJ databases">
        <title>Genome Streptomyces sp. RHZ10.</title>
        <authorList>
            <person name="Besaury L."/>
        </authorList>
    </citation>
    <scope>NUCLEOTIDE SEQUENCE [LARGE SCALE GENOMIC DNA]</scope>
    <source>
        <strain evidence="4 5">RHZ10</strain>
    </source>
</reference>
<dbReference type="InterPro" id="IPR029058">
    <property type="entry name" value="AB_hydrolase_fold"/>
</dbReference>
<gene>
    <name evidence="4" type="ORF">JS521_09645</name>
</gene>
<dbReference type="SUPFAM" id="SSF53474">
    <property type="entry name" value="alpha/beta-Hydrolases"/>
    <property type="match status" value="1"/>
</dbReference>
<evidence type="ECO:0000256" key="1">
    <source>
        <dbReference type="ARBA" id="ARBA00010088"/>
    </source>
</evidence>
<accession>A0ABS2HSU9</accession>
<organism evidence="4 5">
    <name type="scientific">Streptomyces durocortorensis</name>
    <dbReference type="NCBI Taxonomy" id="2811104"/>
    <lineage>
        <taxon>Bacteria</taxon>
        <taxon>Bacillati</taxon>
        <taxon>Actinomycetota</taxon>
        <taxon>Actinomycetes</taxon>
        <taxon>Kitasatosporales</taxon>
        <taxon>Streptomycetaceae</taxon>
        <taxon>Streptomyces</taxon>
    </lineage>
</organism>
<keyword evidence="2 4" id="KW-0378">Hydrolase</keyword>
<dbReference type="EMBL" id="JAFEUF010000033">
    <property type="protein sequence ID" value="MBM7054121.1"/>
    <property type="molecule type" value="Genomic_DNA"/>
</dbReference>
<dbReference type="PRINTS" id="PR00793">
    <property type="entry name" value="PROAMNOPTASE"/>
</dbReference>